<name>A0A0C1HAC5_9BACT</name>
<comment type="caution">
    <text evidence="1">The sequence shown here is derived from an EMBL/GenBank/DDBJ whole genome shotgun (WGS) entry which is preliminary data.</text>
</comment>
<evidence type="ECO:0000313" key="2">
    <source>
        <dbReference type="Proteomes" id="UP000031465"/>
    </source>
</evidence>
<protein>
    <submittedName>
        <fullName evidence="1">Uncharacterized protein</fullName>
    </submittedName>
</protein>
<sequence>MTWLSFNLTRIHVEIILLKTTIRINLKFEKLLFRFKQRMEEVSLLKFCSRAKTLNQPTN</sequence>
<organism evidence="1 2">
    <name type="scientific">Candidatus Protochlamydia amoebophila</name>
    <dbReference type="NCBI Taxonomy" id="362787"/>
    <lineage>
        <taxon>Bacteria</taxon>
        <taxon>Pseudomonadati</taxon>
        <taxon>Chlamydiota</taxon>
        <taxon>Chlamydiia</taxon>
        <taxon>Parachlamydiales</taxon>
        <taxon>Parachlamydiaceae</taxon>
        <taxon>Candidatus Protochlamydia</taxon>
    </lineage>
</organism>
<reference evidence="1 2" key="1">
    <citation type="journal article" date="2014" name="Mol. Biol. Evol.">
        <title>Massive expansion of Ubiquitination-related gene families within the Chlamydiae.</title>
        <authorList>
            <person name="Domman D."/>
            <person name="Collingro A."/>
            <person name="Lagkouvardos I."/>
            <person name="Gehre L."/>
            <person name="Weinmaier T."/>
            <person name="Rattei T."/>
            <person name="Subtil A."/>
            <person name="Horn M."/>
        </authorList>
    </citation>
    <scope>NUCLEOTIDE SEQUENCE [LARGE SCALE GENOMIC DNA]</scope>
    <source>
        <strain evidence="1 2">EI2</strain>
    </source>
</reference>
<dbReference type="Proteomes" id="UP000031465">
    <property type="component" value="Unassembled WGS sequence"/>
</dbReference>
<gene>
    <name evidence="1" type="ORF">DB44_AL00030</name>
</gene>
<proteinExistence type="predicted"/>
<dbReference type="AlphaFoldDB" id="A0A0C1HAC5"/>
<dbReference type="EMBL" id="JSAN01000011">
    <property type="protein sequence ID" value="KIC74309.1"/>
    <property type="molecule type" value="Genomic_DNA"/>
</dbReference>
<accession>A0A0C1HAC5</accession>
<evidence type="ECO:0000313" key="1">
    <source>
        <dbReference type="EMBL" id="KIC74309.1"/>
    </source>
</evidence>